<evidence type="ECO:0000313" key="3">
    <source>
        <dbReference type="EMBL" id="ARS35352.1"/>
    </source>
</evidence>
<proteinExistence type="predicted"/>
<evidence type="ECO:0000256" key="1">
    <source>
        <dbReference type="SAM" id="SignalP"/>
    </source>
</evidence>
<dbReference type="STRING" id="709015.GCA_000472485_01568"/>
<dbReference type="InterPro" id="IPR024311">
    <property type="entry name" value="Lipocalin-like"/>
</dbReference>
<evidence type="ECO:0000259" key="2">
    <source>
        <dbReference type="Pfam" id="PF13648"/>
    </source>
</evidence>
<name>A0A1X9YR63_9BACT</name>
<keyword evidence="4" id="KW-1185">Reference proteome</keyword>
<gene>
    <name evidence="3" type="ORF">CA264_07815</name>
</gene>
<feature type="signal peptide" evidence="1">
    <location>
        <begin position="1"/>
        <end position="22"/>
    </location>
</feature>
<dbReference type="Pfam" id="PF13648">
    <property type="entry name" value="Lipocalin_4"/>
    <property type="match status" value="1"/>
</dbReference>
<dbReference type="EMBL" id="CP021235">
    <property type="protein sequence ID" value="ARS35352.1"/>
    <property type="molecule type" value="Genomic_DNA"/>
</dbReference>
<dbReference type="KEGG" id="pact:CA264_07815"/>
<evidence type="ECO:0000313" key="4">
    <source>
        <dbReference type="Proteomes" id="UP000266292"/>
    </source>
</evidence>
<feature type="domain" description="Lipocalin-like" evidence="2">
    <location>
        <begin position="27"/>
        <end position="134"/>
    </location>
</feature>
<sequence>MKKTLITPMILLVLFISLSAQQHPPTLIGSWKLTKSEALEKIRNSSNYATMSEKDRIAFDAQADLMMQVNKYDFMPGHKLVYMDVERSFIGISLPVERKAIWELNDSVITIKETERPVQRQMKIVTLTDSTLVVNLIVDGVVSDGKVFFRSII</sequence>
<keyword evidence="1" id="KW-0732">Signal</keyword>
<organism evidence="3 4">
    <name type="scientific">Pontibacter actiniarum</name>
    <dbReference type="NCBI Taxonomy" id="323450"/>
    <lineage>
        <taxon>Bacteria</taxon>
        <taxon>Pseudomonadati</taxon>
        <taxon>Bacteroidota</taxon>
        <taxon>Cytophagia</taxon>
        <taxon>Cytophagales</taxon>
        <taxon>Hymenobacteraceae</taxon>
        <taxon>Pontibacter</taxon>
    </lineage>
</organism>
<feature type="chain" id="PRO_5010984171" description="Lipocalin-like domain-containing protein" evidence="1">
    <location>
        <begin position="23"/>
        <end position="153"/>
    </location>
</feature>
<dbReference type="Proteomes" id="UP000266292">
    <property type="component" value="Chromosome"/>
</dbReference>
<reference evidence="4" key="1">
    <citation type="submission" date="2017-05" db="EMBL/GenBank/DDBJ databases">
        <authorList>
            <person name="Ray J."/>
            <person name="Price M."/>
            <person name="Deutschbauer A."/>
        </authorList>
    </citation>
    <scope>NUCLEOTIDE SEQUENCE [LARGE SCALE GENOMIC DNA]</scope>
    <source>
        <strain evidence="4">DSM 19842</strain>
    </source>
</reference>
<dbReference type="AlphaFoldDB" id="A0A1X9YR63"/>
<protein>
    <recommendedName>
        <fullName evidence="2">Lipocalin-like domain-containing protein</fullName>
    </recommendedName>
</protein>
<dbReference type="RefSeq" id="WP_025606096.1">
    <property type="nucleotide sequence ID" value="NZ_CP021235.1"/>
</dbReference>
<accession>A0A1X9YR63</accession>